<evidence type="ECO:0000313" key="3">
    <source>
        <dbReference type="EMBL" id="PRX47424.1"/>
    </source>
</evidence>
<feature type="compositionally biased region" description="Acidic residues" evidence="1">
    <location>
        <begin position="173"/>
        <end position="183"/>
    </location>
</feature>
<sequence length="299" mass="32012">MRSDAIVSSAVVSQQARQGNRRGKRTRRVVIVLVVLAGLLVGADFALAAYAEHAVSQKAREQLELSNDPAVTINGFPFATQAISGEYQHITVSAQGIPVGPLRDVAIRADLRDVTAPLSDLTAGKVNAIEIGDLEGQVTLKESDISRVEPLTNIEDLRIEPSSEDYVRNGDGSGDENEPEPDESTERTDDSTAGVRLSGYSRIAGERIELFAFAMIELDGSTIRITPHRLQFGNDKETTVVPREVQEALLPNFEADINTGGLPFTVTPTAVQVESGSITIKGEAENVTFAGASANRTQG</sequence>
<evidence type="ECO:0000313" key="4">
    <source>
        <dbReference type="Proteomes" id="UP000238362"/>
    </source>
</evidence>
<evidence type="ECO:0008006" key="5">
    <source>
        <dbReference type="Google" id="ProtNLM"/>
    </source>
</evidence>
<evidence type="ECO:0000256" key="2">
    <source>
        <dbReference type="SAM" id="Phobius"/>
    </source>
</evidence>
<protein>
    <recommendedName>
        <fullName evidence="5">DUF2993 family protein</fullName>
    </recommendedName>
</protein>
<dbReference type="EMBL" id="PVNH01000005">
    <property type="protein sequence ID" value="PRX47424.1"/>
    <property type="molecule type" value="Genomic_DNA"/>
</dbReference>
<dbReference type="Pfam" id="PF11209">
    <property type="entry name" value="LmeA"/>
    <property type="match status" value="1"/>
</dbReference>
<name>A0A2T0LUB8_9PSEU</name>
<feature type="transmembrane region" description="Helical" evidence="2">
    <location>
        <begin position="29"/>
        <end position="51"/>
    </location>
</feature>
<evidence type="ECO:0000256" key="1">
    <source>
        <dbReference type="SAM" id="MobiDB-lite"/>
    </source>
</evidence>
<feature type="region of interest" description="Disordered" evidence="1">
    <location>
        <begin position="157"/>
        <end position="193"/>
    </location>
</feature>
<organism evidence="3 4">
    <name type="scientific">Prauserella shujinwangii</name>
    <dbReference type="NCBI Taxonomy" id="1453103"/>
    <lineage>
        <taxon>Bacteria</taxon>
        <taxon>Bacillati</taxon>
        <taxon>Actinomycetota</taxon>
        <taxon>Actinomycetes</taxon>
        <taxon>Pseudonocardiales</taxon>
        <taxon>Pseudonocardiaceae</taxon>
        <taxon>Prauserella</taxon>
    </lineage>
</organism>
<keyword evidence="4" id="KW-1185">Reference proteome</keyword>
<dbReference type="AlphaFoldDB" id="A0A2T0LUB8"/>
<dbReference type="InterPro" id="IPR021373">
    <property type="entry name" value="DUF2993"/>
</dbReference>
<comment type="caution">
    <text evidence="3">The sequence shown here is derived from an EMBL/GenBank/DDBJ whole genome shotgun (WGS) entry which is preliminary data.</text>
</comment>
<dbReference type="OrthoDB" id="3215846at2"/>
<dbReference type="Proteomes" id="UP000238362">
    <property type="component" value="Unassembled WGS sequence"/>
</dbReference>
<accession>A0A2T0LUB8</accession>
<gene>
    <name evidence="3" type="ORF">B0I33_1052</name>
</gene>
<keyword evidence="2" id="KW-0472">Membrane</keyword>
<keyword evidence="2" id="KW-0812">Transmembrane</keyword>
<proteinExistence type="predicted"/>
<keyword evidence="2" id="KW-1133">Transmembrane helix</keyword>
<feature type="compositionally biased region" description="Basic and acidic residues" evidence="1">
    <location>
        <begin position="157"/>
        <end position="168"/>
    </location>
</feature>
<reference evidence="3 4" key="1">
    <citation type="submission" date="2018-03" db="EMBL/GenBank/DDBJ databases">
        <title>Genomic Encyclopedia of Type Strains, Phase III (KMG-III): the genomes of soil and plant-associated and newly described type strains.</title>
        <authorList>
            <person name="Whitman W."/>
        </authorList>
    </citation>
    <scope>NUCLEOTIDE SEQUENCE [LARGE SCALE GENOMIC DNA]</scope>
    <source>
        <strain evidence="3 4">CGMCC 4.7125</strain>
    </source>
</reference>